<dbReference type="AlphaFoldDB" id="M1CPK0"/>
<sequence length="256" mass="29472">MPSYWKDYPIKLLYSSKGHAVVVENVNPVVDEIAKGFTVECYGDDEFVPYEVIVCDSLNDELYDTRRLKFNHPETEIRNESAEDFLLLLKECEHLCASYSLMKRNTRAHPLLKVGDEDVEDDDDDDGGSCDNDELEIYKVEENEEVSDDSTISIKIDVVEANERNQEKKLLDLYSSCCIISTRLKFNYPNTKLRNKVAEDFLLLLKEWEQLCASYSLLKRNTQAHPFWKVGDEDVEDDDGGSCDNDEGEILKVEEI</sequence>
<name>M1CPK0_SOLTU</name>
<dbReference type="Gene3D" id="3.40.50.150">
    <property type="entry name" value="Vaccinia Virus protein VP39"/>
    <property type="match status" value="2"/>
</dbReference>
<keyword evidence="2" id="KW-1185">Reference proteome</keyword>
<reference evidence="2" key="1">
    <citation type="journal article" date="2011" name="Nature">
        <title>Genome sequence and analysis of the tuber crop potato.</title>
        <authorList>
            <consortium name="The Potato Genome Sequencing Consortium"/>
        </authorList>
    </citation>
    <scope>NUCLEOTIDE SEQUENCE [LARGE SCALE GENOMIC DNA]</scope>
    <source>
        <strain evidence="2">cv. DM1-3 516 R44</strain>
    </source>
</reference>
<dbReference type="STRING" id="4113.M1CPK0"/>
<evidence type="ECO:0000313" key="2">
    <source>
        <dbReference type="Proteomes" id="UP000011115"/>
    </source>
</evidence>
<dbReference type="Proteomes" id="UP000011115">
    <property type="component" value="Unassembled WGS sequence"/>
</dbReference>
<dbReference type="EnsemblPlants" id="PGSC0003DMT400071987">
    <property type="protein sequence ID" value="PGSC0003DMT400071987"/>
    <property type="gene ID" value="PGSC0003DMG400028008"/>
</dbReference>
<accession>M1CPK0</accession>
<dbReference type="InParanoid" id="M1CPK0"/>
<dbReference type="HOGENOM" id="CLU_1087430_0_0_1"/>
<organism evidence="1 2">
    <name type="scientific">Solanum tuberosum</name>
    <name type="common">Potato</name>
    <dbReference type="NCBI Taxonomy" id="4113"/>
    <lineage>
        <taxon>Eukaryota</taxon>
        <taxon>Viridiplantae</taxon>
        <taxon>Streptophyta</taxon>
        <taxon>Embryophyta</taxon>
        <taxon>Tracheophyta</taxon>
        <taxon>Spermatophyta</taxon>
        <taxon>Magnoliopsida</taxon>
        <taxon>eudicotyledons</taxon>
        <taxon>Gunneridae</taxon>
        <taxon>Pentapetalae</taxon>
        <taxon>asterids</taxon>
        <taxon>lamiids</taxon>
        <taxon>Solanales</taxon>
        <taxon>Solanaceae</taxon>
        <taxon>Solanoideae</taxon>
        <taxon>Solaneae</taxon>
        <taxon>Solanum</taxon>
    </lineage>
</organism>
<dbReference type="PaxDb" id="4113-PGSC0003DMT400071987"/>
<protein>
    <submittedName>
        <fullName evidence="1">Chromomethylase</fullName>
    </submittedName>
</protein>
<dbReference type="Gramene" id="PGSC0003DMT400071987">
    <property type="protein sequence ID" value="PGSC0003DMT400071987"/>
    <property type="gene ID" value="PGSC0003DMG400028008"/>
</dbReference>
<evidence type="ECO:0000313" key="1">
    <source>
        <dbReference type="EnsemblPlants" id="PGSC0003DMT400071987"/>
    </source>
</evidence>
<reference evidence="1" key="2">
    <citation type="submission" date="2015-06" db="UniProtKB">
        <authorList>
            <consortium name="EnsemblPlants"/>
        </authorList>
    </citation>
    <scope>IDENTIFICATION</scope>
    <source>
        <strain evidence="1">DM1-3 516 R44</strain>
    </source>
</reference>
<dbReference type="InterPro" id="IPR029063">
    <property type="entry name" value="SAM-dependent_MTases_sf"/>
</dbReference>
<proteinExistence type="predicted"/>